<reference evidence="1" key="1">
    <citation type="submission" date="2013-02" db="EMBL/GenBank/DDBJ databases">
        <title>Comparative genomics of Borrelia species.</title>
        <authorList>
            <person name="Schwan T.G."/>
            <person name="Raffel S.J."/>
            <person name="Porcella S.F."/>
        </authorList>
    </citation>
    <scope>NUCLEOTIDE SEQUENCE</scope>
    <source>
        <strain evidence="1">DOU</strain>
        <plasmid evidence="1">unnamed</plasmid>
    </source>
</reference>
<sequence length="54" mass="6421">MCQMKTYFIFCVLLVLKDNRIKKIKVGGEVKKIKGYVKEVKRWKEIGSDKRQES</sequence>
<dbReference type="AlphaFoldDB" id="W5SM52"/>
<accession>W5SM52</accession>
<gene>
    <name evidence="1" type="ORF">BCD_1864</name>
</gene>
<protein>
    <submittedName>
        <fullName evidence="1">Uncharacterized protein</fullName>
    </submittedName>
</protein>
<dbReference type="HOGENOM" id="CLU_3040958_0_0_12"/>
<geneLocation type="plasmid" evidence="1">
    <name>unnamed</name>
</geneLocation>
<dbReference type="EMBL" id="CP004343">
    <property type="protein sequence ID" value="AHH07930.1"/>
    <property type="molecule type" value="Genomic_DNA"/>
</dbReference>
<name>W5SM52_9SPIR</name>
<organism evidence="1">
    <name type="scientific">Borrelia crocidurae DOU</name>
    <dbReference type="NCBI Taxonomy" id="1293575"/>
    <lineage>
        <taxon>Bacteria</taxon>
        <taxon>Pseudomonadati</taxon>
        <taxon>Spirochaetota</taxon>
        <taxon>Spirochaetia</taxon>
        <taxon>Spirochaetales</taxon>
        <taxon>Borreliaceae</taxon>
        <taxon>Borrelia</taxon>
    </lineage>
</organism>
<proteinExistence type="predicted"/>
<keyword evidence="1" id="KW-0614">Plasmid</keyword>
<evidence type="ECO:0000313" key="1">
    <source>
        <dbReference type="EMBL" id="AHH07930.1"/>
    </source>
</evidence>